<feature type="transmembrane region" description="Helical" evidence="1">
    <location>
        <begin position="146"/>
        <end position="167"/>
    </location>
</feature>
<protein>
    <recommendedName>
        <fullName evidence="4">G-protein coupled receptors family 1 profile domain-containing protein</fullName>
    </recommendedName>
</protein>
<evidence type="ECO:0000313" key="3">
    <source>
        <dbReference type="Proteomes" id="UP000623129"/>
    </source>
</evidence>
<sequence>MPLKEIATDGIGVATISLVCLLSVLGLFCIYHSVCFHFWILHRRRRDGFLHLYSYFTGPSLCRLTLLLFAIYWGLGEILRLSFLNKSQYGLLSDKSWRGKICEFYVISNLGFAEPGMFLMLAFLLHAALQRSEVGSLSPRWNRNTIGCVILCCLPVVVWDVAVVFIAPQNDLLAQKKYFIESSYGGNSTGTMVDSGVTCTYPLLSTIFLAAFYLILMIYVTYLATRVLVLVINKGLRRRIFILVFSVVTLLPVRVTLLGTLVLLKPELLAYEVVVFLSFFLVLCCIGVGIVILVYFPVADMLALRDPEHIELMRTQSDDINL</sequence>
<keyword evidence="1" id="KW-0812">Transmembrane</keyword>
<dbReference type="Proteomes" id="UP000623129">
    <property type="component" value="Unassembled WGS sequence"/>
</dbReference>
<proteinExistence type="predicted"/>
<name>A0A833VYT3_9POAL</name>
<dbReference type="EMBL" id="SWLB01000006">
    <property type="protein sequence ID" value="KAF3337814.1"/>
    <property type="molecule type" value="Genomic_DNA"/>
</dbReference>
<feature type="transmembrane region" description="Helical" evidence="1">
    <location>
        <begin position="270"/>
        <end position="296"/>
    </location>
</feature>
<reference evidence="2" key="1">
    <citation type="submission" date="2020-01" db="EMBL/GenBank/DDBJ databases">
        <title>Genome sequence of Kobresia littledalei, the first chromosome-level genome in the family Cyperaceae.</title>
        <authorList>
            <person name="Qu G."/>
        </authorList>
    </citation>
    <scope>NUCLEOTIDE SEQUENCE</scope>
    <source>
        <strain evidence="2">C.B.Clarke</strain>
        <tissue evidence="2">Leaf</tissue>
    </source>
</reference>
<evidence type="ECO:0008006" key="4">
    <source>
        <dbReference type="Google" id="ProtNLM"/>
    </source>
</evidence>
<keyword evidence="3" id="KW-1185">Reference proteome</keyword>
<feature type="transmembrane region" description="Helical" evidence="1">
    <location>
        <begin position="52"/>
        <end position="75"/>
    </location>
</feature>
<feature type="transmembrane region" description="Helical" evidence="1">
    <location>
        <begin position="207"/>
        <end position="229"/>
    </location>
</feature>
<dbReference type="OrthoDB" id="1869454at2759"/>
<gene>
    <name evidence="2" type="ORF">FCM35_KLT18401</name>
</gene>
<dbReference type="PANTHER" id="PTHR34116:SF10">
    <property type="entry name" value="OS04G0443700 PROTEIN"/>
    <property type="match status" value="1"/>
</dbReference>
<keyword evidence="1" id="KW-1133">Transmembrane helix</keyword>
<dbReference type="PANTHER" id="PTHR34116">
    <property type="entry name" value="PLASMINOGEN ACTIVATOR INHIBITOR"/>
    <property type="match status" value="1"/>
</dbReference>
<comment type="caution">
    <text evidence="2">The sequence shown here is derived from an EMBL/GenBank/DDBJ whole genome shotgun (WGS) entry which is preliminary data.</text>
</comment>
<evidence type="ECO:0000313" key="2">
    <source>
        <dbReference type="EMBL" id="KAF3337814.1"/>
    </source>
</evidence>
<feature type="transmembrane region" description="Helical" evidence="1">
    <location>
        <begin position="104"/>
        <end position="125"/>
    </location>
</feature>
<keyword evidence="1" id="KW-0472">Membrane</keyword>
<dbReference type="AlphaFoldDB" id="A0A833VYT3"/>
<accession>A0A833VYT3</accession>
<feature type="transmembrane region" description="Helical" evidence="1">
    <location>
        <begin position="12"/>
        <end position="40"/>
    </location>
</feature>
<feature type="transmembrane region" description="Helical" evidence="1">
    <location>
        <begin position="241"/>
        <end position="264"/>
    </location>
</feature>
<organism evidence="2 3">
    <name type="scientific">Carex littledalei</name>
    <dbReference type="NCBI Taxonomy" id="544730"/>
    <lineage>
        <taxon>Eukaryota</taxon>
        <taxon>Viridiplantae</taxon>
        <taxon>Streptophyta</taxon>
        <taxon>Embryophyta</taxon>
        <taxon>Tracheophyta</taxon>
        <taxon>Spermatophyta</taxon>
        <taxon>Magnoliopsida</taxon>
        <taxon>Liliopsida</taxon>
        <taxon>Poales</taxon>
        <taxon>Cyperaceae</taxon>
        <taxon>Cyperoideae</taxon>
        <taxon>Cariceae</taxon>
        <taxon>Carex</taxon>
        <taxon>Carex subgen. Euthyceras</taxon>
    </lineage>
</organism>
<evidence type="ECO:0000256" key="1">
    <source>
        <dbReference type="SAM" id="Phobius"/>
    </source>
</evidence>